<gene>
    <name evidence="1" type="ORF">HK439_13245</name>
</gene>
<dbReference type="EMBL" id="JABFCZ010000013">
    <property type="protein sequence ID" value="MBD1547227.1"/>
    <property type="molecule type" value="Genomic_DNA"/>
</dbReference>
<name>A0A926NTQ5_9HYPH</name>
<comment type="caution">
    <text evidence="1">The sequence shown here is derived from an EMBL/GenBank/DDBJ whole genome shotgun (WGS) entry which is preliminary data.</text>
</comment>
<dbReference type="AlphaFoldDB" id="A0A926NTQ5"/>
<dbReference type="Proteomes" id="UP000598467">
    <property type="component" value="Unassembled WGS sequence"/>
</dbReference>
<sequence>MLALAAGAAYAAGTGQQGYFQIYNKTENHIATGFYTNEGDGWSENWLSEELGPGESARAEFSSDSGECEQLIQIGWLGDDGNEVMDEPISIDICETSNVYLDDNEISYD</sequence>
<protein>
    <submittedName>
        <fullName evidence="1">Uncharacterized protein</fullName>
    </submittedName>
</protein>
<accession>A0A926NTQ5</accession>
<reference evidence="1" key="1">
    <citation type="submission" date="2020-05" db="EMBL/GenBank/DDBJ databases">
        <title>Identification of trans-AT polyketide cluster in two marine bacteria, producers of a novel glutaramide-containing polyketide sesbanimide D and analogs.</title>
        <authorList>
            <person name="Kacar D."/>
            <person name="Rodriguez P."/>
            <person name="Canedo L."/>
            <person name="Gonzalez E."/>
            <person name="Galan B."/>
            <person name="De La Calle F."/>
            <person name="Garcia J.L."/>
        </authorList>
    </citation>
    <scope>NUCLEOTIDE SEQUENCE</scope>
    <source>
        <strain evidence="1">PHM038</strain>
    </source>
</reference>
<organism evidence="1 2">
    <name type="scientific">Roseibium aggregatum</name>
    <dbReference type="NCBI Taxonomy" id="187304"/>
    <lineage>
        <taxon>Bacteria</taxon>
        <taxon>Pseudomonadati</taxon>
        <taxon>Pseudomonadota</taxon>
        <taxon>Alphaproteobacteria</taxon>
        <taxon>Hyphomicrobiales</taxon>
        <taxon>Stappiaceae</taxon>
        <taxon>Roseibium</taxon>
    </lineage>
</organism>
<evidence type="ECO:0000313" key="1">
    <source>
        <dbReference type="EMBL" id="MBD1547227.1"/>
    </source>
</evidence>
<proteinExistence type="predicted"/>
<evidence type="ECO:0000313" key="2">
    <source>
        <dbReference type="Proteomes" id="UP000598467"/>
    </source>
</evidence>